<reference evidence="1" key="1">
    <citation type="submission" date="2015-04" db="UniProtKB">
        <authorList>
            <consortium name="EnsemblPlants"/>
        </authorList>
    </citation>
    <scope>IDENTIFICATION</scope>
</reference>
<keyword evidence="2" id="KW-1185">Reference proteome</keyword>
<dbReference type="HOGENOM" id="CLU_2458430_0_0_1"/>
<dbReference type="EnsemblPlants" id="OGLUM06G17140.1">
    <property type="protein sequence ID" value="OGLUM06G17140.1"/>
    <property type="gene ID" value="OGLUM06G17140"/>
</dbReference>
<dbReference type="STRING" id="40148.A0A0E0AA38"/>
<evidence type="ECO:0000313" key="2">
    <source>
        <dbReference type="Proteomes" id="UP000026961"/>
    </source>
</evidence>
<dbReference type="Gramene" id="OGLUM06G17140.1">
    <property type="protein sequence ID" value="OGLUM06G17140.1"/>
    <property type="gene ID" value="OGLUM06G17140"/>
</dbReference>
<sequence length="89" mass="9970">MSEIPLQAVCLPFPAQGHITAMMKPPLAPSPCAHHLDQQDEGCWGKSYPGKRFVYKERRLIGKFPLIPEEVGLILRAMGFDNTTMIYLA</sequence>
<accession>A0A0E0AA38</accession>
<dbReference type="AlphaFoldDB" id="A0A0E0AA38"/>
<evidence type="ECO:0008006" key="3">
    <source>
        <dbReference type="Google" id="ProtNLM"/>
    </source>
</evidence>
<proteinExistence type="predicted"/>
<dbReference type="Proteomes" id="UP000026961">
    <property type="component" value="Chromosome 6"/>
</dbReference>
<organism evidence="1">
    <name type="scientific">Oryza glumipatula</name>
    <dbReference type="NCBI Taxonomy" id="40148"/>
    <lineage>
        <taxon>Eukaryota</taxon>
        <taxon>Viridiplantae</taxon>
        <taxon>Streptophyta</taxon>
        <taxon>Embryophyta</taxon>
        <taxon>Tracheophyta</taxon>
        <taxon>Spermatophyta</taxon>
        <taxon>Magnoliopsida</taxon>
        <taxon>Liliopsida</taxon>
        <taxon>Poales</taxon>
        <taxon>Poaceae</taxon>
        <taxon>BOP clade</taxon>
        <taxon>Oryzoideae</taxon>
        <taxon>Oryzeae</taxon>
        <taxon>Oryzinae</taxon>
        <taxon>Oryza</taxon>
    </lineage>
</organism>
<protein>
    <recommendedName>
        <fullName evidence="3">O-fucosyltransferase family protein</fullName>
    </recommendedName>
</protein>
<name>A0A0E0AA38_9ORYZ</name>
<evidence type="ECO:0000313" key="1">
    <source>
        <dbReference type="EnsemblPlants" id="OGLUM06G17140.1"/>
    </source>
</evidence>
<reference evidence="1" key="2">
    <citation type="submission" date="2018-05" db="EMBL/GenBank/DDBJ databases">
        <title>OgluRS3 (Oryza glumaepatula Reference Sequence Version 3).</title>
        <authorList>
            <person name="Zhang J."/>
            <person name="Kudrna D."/>
            <person name="Lee S."/>
            <person name="Talag J."/>
            <person name="Welchert J."/>
            <person name="Wing R.A."/>
        </authorList>
    </citation>
    <scope>NUCLEOTIDE SEQUENCE [LARGE SCALE GENOMIC DNA]</scope>
</reference>